<comment type="caution">
    <text evidence="1">The sequence shown here is derived from an EMBL/GenBank/DDBJ whole genome shotgun (WGS) entry which is preliminary data.</text>
</comment>
<dbReference type="EMBL" id="JACMSC010000017">
    <property type="protein sequence ID" value="KAG6480171.1"/>
    <property type="molecule type" value="Genomic_DNA"/>
</dbReference>
<dbReference type="Pfam" id="PF02458">
    <property type="entry name" value="Transferase"/>
    <property type="match status" value="1"/>
</dbReference>
<name>A0A8J5F2S0_ZINOF</name>
<organism evidence="1 2">
    <name type="scientific">Zingiber officinale</name>
    <name type="common">Ginger</name>
    <name type="synonym">Amomum zingiber</name>
    <dbReference type="NCBI Taxonomy" id="94328"/>
    <lineage>
        <taxon>Eukaryota</taxon>
        <taxon>Viridiplantae</taxon>
        <taxon>Streptophyta</taxon>
        <taxon>Embryophyta</taxon>
        <taxon>Tracheophyta</taxon>
        <taxon>Spermatophyta</taxon>
        <taxon>Magnoliopsida</taxon>
        <taxon>Liliopsida</taxon>
        <taxon>Zingiberales</taxon>
        <taxon>Zingiberaceae</taxon>
        <taxon>Zingiber</taxon>
    </lineage>
</organism>
<sequence length="439" mass="47807">MKMNVEILSTAIVYPSSPSFQPLPLPLSHLDTDRILHLPFRTLRLYAHDAADSFASALPAALALYFPLALPLRHRPSDSRLQVDDAPLAGVSLTRAASPLTLSDLRAAQPGALLLYQFAPDPTAGEALARPLSIQLTALACGGLAVGMCVHHALCDGAGATQFLSTVAGLARGSGPPTVSPVWARAELLGPRTPPRMEAPLLREVLGFDDNVTIDGIYDREAKTGSLVRECFPVSEEHLNRFRNQLAEEASMSFTSFEALSAYIWRARIKASGIRSDAVVKLVYSMNIVKLLDPELPRGYWGNVCVPVYVHLAAGELIEQPVWKTAKLIKESKNGVSDEYVRSYVDFQELHYADGITAGDRVSAFTDWRHLVHRDADFGLGGPVSVMPLTWRLLGSSEPCFFLPGDMGNETEKNAFKVVVSLPEKAMQGLKQSMKVFAS</sequence>
<reference evidence="1 2" key="1">
    <citation type="submission" date="2020-08" db="EMBL/GenBank/DDBJ databases">
        <title>Plant Genome Project.</title>
        <authorList>
            <person name="Zhang R.-G."/>
        </authorList>
    </citation>
    <scope>NUCLEOTIDE SEQUENCE [LARGE SCALE GENOMIC DNA]</scope>
    <source>
        <tissue evidence="1">Rhizome</tissue>
    </source>
</reference>
<evidence type="ECO:0000313" key="2">
    <source>
        <dbReference type="Proteomes" id="UP000734854"/>
    </source>
</evidence>
<keyword evidence="2" id="KW-1185">Reference proteome</keyword>
<dbReference type="AlphaFoldDB" id="A0A8J5F2S0"/>
<dbReference type="Proteomes" id="UP000734854">
    <property type="component" value="Unassembled WGS sequence"/>
</dbReference>
<dbReference type="PANTHER" id="PTHR31147">
    <property type="entry name" value="ACYL TRANSFERASE 4"/>
    <property type="match status" value="1"/>
</dbReference>
<dbReference type="OrthoDB" id="671439at2759"/>
<protein>
    <submittedName>
        <fullName evidence="1">Uncharacterized protein</fullName>
    </submittedName>
</protein>
<evidence type="ECO:0000313" key="1">
    <source>
        <dbReference type="EMBL" id="KAG6480171.1"/>
    </source>
</evidence>
<proteinExistence type="predicted"/>
<dbReference type="PANTHER" id="PTHR31147:SF33">
    <property type="entry name" value="N-HYDROXYCINNAMOYL_BENZOYLTRANSFERASE, PUTATIVE-RELATED"/>
    <property type="match status" value="1"/>
</dbReference>
<accession>A0A8J5F2S0</accession>
<dbReference type="InterPro" id="IPR050898">
    <property type="entry name" value="Plant_acyltransferase"/>
</dbReference>
<gene>
    <name evidence="1" type="ORF">ZIOFF_063649</name>
</gene>